<reference evidence="3" key="1">
    <citation type="journal article" date="2019" name="Int. J. Syst. Evol. Microbiol.">
        <title>The Global Catalogue of Microorganisms (GCM) 10K type strain sequencing project: providing services to taxonomists for standard genome sequencing and annotation.</title>
        <authorList>
            <consortium name="The Broad Institute Genomics Platform"/>
            <consortium name="The Broad Institute Genome Sequencing Center for Infectious Disease"/>
            <person name="Wu L."/>
            <person name="Ma J."/>
        </authorList>
    </citation>
    <scope>NUCLEOTIDE SEQUENCE [LARGE SCALE GENOMIC DNA]</scope>
    <source>
        <strain evidence="3">CGMCC 1.15474</strain>
    </source>
</reference>
<comment type="caution">
    <text evidence="2">The sequence shown here is derived from an EMBL/GenBank/DDBJ whole genome shotgun (WGS) entry which is preliminary data.</text>
</comment>
<gene>
    <name evidence="2" type="ORF">ACFSKK_01290</name>
</gene>
<dbReference type="RefSeq" id="WP_247342545.1">
    <property type="nucleotide sequence ID" value="NZ_CP095550.1"/>
</dbReference>
<feature type="region of interest" description="Disordered" evidence="1">
    <location>
        <begin position="203"/>
        <end position="223"/>
    </location>
</feature>
<dbReference type="EMBL" id="JBHUIK010000001">
    <property type="protein sequence ID" value="MFD2212341.1"/>
    <property type="molecule type" value="Genomic_DNA"/>
</dbReference>
<evidence type="ECO:0000313" key="3">
    <source>
        <dbReference type="Proteomes" id="UP001597318"/>
    </source>
</evidence>
<keyword evidence="3" id="KW-1185">Reference proteome</keyword>
<protein>
    <recommendedName>
        <fullName evidence="4">VWFA domain-containing protein</fullName>
    </recommendedName>
</protein>
<name>A0ABW5BS70_9BACI</name>
<sequence>MKSNVTEIVFILDKSGSMAGLESDTIGGFNSMLKKQKKAVGEAFVTTALFNHHYELLHDRINVKGISPMTEEDYEVGGTTALLDAIGMSIQKIVNVQKHTSEDERADKVLFVITTDGMENSSCEYTPEKVKNMISQQKEKYGWDFIFLGANIDAISTAAKFGIDEDFAVDYHADNIGTQLNYESVSEAVVKLRSGKKIDRSWKEDIERDYHQRDRGTGSPSRS</sequence>
<dbReference type="SUPFAM" id="SSF53300">
    <property type="entry name" value="vWA-like"/>
    <property type="match status" value="1"/>
</dbReference>
<proteinExistence type="predicted"/>
<accession>A0ABW5BS70</accession>
<feature type="compositionally biased region" description="Basic and acidic residues" evidence="1">
    <location>
        <begin position="203"/>
        <end position="216"/>
    </location>
</feature>
<evidence type="ECO:0000256" key="1">
    <source>
        <dbReference type="SAM" id="MobiDB-lite"/>
    </source>
</evidence>
<dbReference type="InterPro" id="IPR036465">
    <property type="entry name" value="vWFA_dom_sf"/>
</dbReference>
<dbReference type="Proteomes" id="UP001597318">
    <property type="component" value="Unassembled WGS sequence"/>
</dbReference>
<organism evidence="2 3">
    <name type="scientific">Metabacillus endolithicus</name>
    <dbReference type="NCBI Taxonomy" id="1535204"/>
    <lineage>
        <taxon>Bacteria</taxon>
        <taxon>Bacillati</taxon>
        <taxon>Bacillota</taxon>
        <taxon>Bacilli</taxon>
        <taxon>Bacillales</taxon>
        <taxon>Bacillaceae</taxon>
        <taxon>Metabacillus</taxon>
    </lineage>
</organism>
<evidence type="ECO:0000313" key="2">
    <source>
        <dbReference type="EMBL" id="MFD2212341.1"/>
    </source>
</evidence>
<evidence type="ECO:0008006" key="4">
    <source>
        <dbReference type="Google" id="ProtNLM"/>
    </source>
</evidence>
<dbReference type="Gene3D" id="3.40.50.410">
    <property type="entry name" value="von Willebrand factor, type A domain"/>
    <property type="match status" value="1"/>
</dbReference>